<evidence type="ECO:0000313" key="6">
    <source>
        <dbReference type="EMBL" id="GAA4651988.1"/>
    </source>
</evidence>
<evidence type="ECO:0000256" key="4">
    <source>
        <dbReference type="PROSITE-ProRule" id="PRU00050"/>
    </source>
</evidence>
<evidence type="ECO:0000256" key="2">
    <source>
        <dbReference type="ARBA" id="ARBA00039140"/>
    </source>
</evidence>
<dbReference type="EMBL" id="BAABFL010000467">
    <property type="protein sequence ID" value="GAA4651988.1"/>
    <property type="molecule type" value="Genomic_DNA"/>
</dbReference>
<dbReference type="Gene3D" id="3.40.50.180">
    <property type="entry name" value="Methylesterase CheB, C-terminal domain"/>
    <property type="match status" value="1"/>
</dbReference>
<dbReference type="EC" id="3.1.1.61" evidence="2"/>
<gene>
    <name evidence="6" type="ORF">GCM10023116_42720</name>
</gene>
<feature type="active site" evidence="4">
    <location>
        <position position="271"/>
    </location>
</feature>
<keyword evidence="1 4" id="KW-0378">Hydrolase</keyword>
<dbReference type="Proteomes" id="UP001500604">
    <property type="component" value="Unassembled WGS sequence"/>
</dbReference>
<evidence type="ECO:0000256" key="3">
    <source>
        <dbReference type="ARBA" id="ARBA00048267"/>
    </source>
</evidence>
<feature type="domain" description="CheB-type methylesterase" evidence="5">
    <location>
        <begin position="140"/>
        <end position="329"/>
    </location>
</feature>
<sequence length="339" mass="37049">MAERSGVGIIADTSLQRHAIRTLLMEAGYPVIATLATDGCTTRALEDDRVSLWVVDLEDEDNRDFLLESLPDLSLAPVLYGLGKAPARNTPDYSRWQRRLLTKLKVFVPETPKKIADQSKGQGKVLPWPLKPASRQGTCHKPANEVWVLGASLGGPEAVKVFLDSLPEDLPVAFIYAQHIDRAFAQVLAATIARHSPFDVVTADEGQQIHQGEVLLAPVEQAMDIDDNRRVRLLRRGWGGPYSPSIDEVMALTRLAWSVSGAIIFSGMGEDGLVEAGRYRQEGLPVWTQCLDSAVSDVMPGAVQSAGFSDFSGTPEQLAQRLVSRIARQTAVKREECPA</sequence>
<protein>
    <recommendedName>
        <fullName evidence="2">protein-glutamate methylesterase</fullName>
        <ecNumber evidence="2">3.1.1.61</ecNumber>
    </recommendedName>
</protein>
<reference evidence="7" key="1">
    <citation type="journal article" date="2019" name="Int. J. Syst. Evol. Microbiol.">
        <title>The Global Catalogue of Microorganisms (GCM) 10K type strain sequencing project: providing services to taxonomists for standard genome sequencing and annotation.</title>
        <authorList>
            <consortium name="The Broad Institute Genomics Platform"/>
            <consortium name="The Broad Institute Genome Sequencing Center for Infectious Disease"/>
            <person name="Wu L."/>
            <person name="Ma J."/>
        </authorList>
    </citation>
    <scope>NUCLEOTIDE SEQUENCE [LARGE SCALE GENOMIC DNA]</scope>
    <source>
        <strain evidence="7">JCM 17805</strain>
    </source>
</reference>
<name>A0ABP8V6V4_9GAMM</name>
<dbReference type="PANTHER" id="PTHR42872">
    <property type="entry name" value="PROTEIN-GLUTAMATE METHYLESTERASE/PROTEIN-GLUTAMINE GLUTAMINASE"/>
    <property type="match status" value="1"/>
</dbReference>
<feature type="active site" evidence="4">
    <location>
        <position position="179"/>
    </location>
</feature>
<evidence type="ECO:0000313" key="7">
    <source>
        <dbReference type="Proteomes" id="UP001500604"/>
    </source>
</evidence>
<dbReference type="PROSITE" id="PS50122">
    <property type="entry name" value="CHEB"/>
    <property type="match status" value="1"/>
</dbReference>
<dbReference type="InterPro" id="IPR000673">
    <property type="entry name" value="Sig_transdc_resp-reg_Me-estase"/>
</dbReference>
<organism evidence="6 7">
    <name type="scientific">Kistimonas scapharcae</name>
    <dbReference type="NCBI Taxonomy" id="1036133"/>
    <lineage>
        <taxon>Bacteria</taxon>
        <taxon>Pseudomonadati</taxon>
        <taxon>Pseudomonadota</taxon>
        <taxon>Gammaproteobacteria</taxon>
        <taxon>Oceanospirillales</taxon>
        <taxon>Endozoicomonadaceae</taxon>
        <taxon>Kistimonas</taxon>
    </lineage>
</organism>
<dbReference type="RefSeq" id="WP_345198475.1">
    <property type="nucleotide sequence ID" value="NZ_BAABFL010000467.1"/>
</dbReference>
<dbReference type="Pfam" id="PF01339">
    <property type="entry name" value="CheB_methylest"/>
    <property type="match status" value="1"/>
</dbReference>
<dbReference type="PANTHER" id="PTHR42872:SF6">
    <property type="entry name" value="PROTEIN-GLUTAMATE METHYLESTERASE_PROTEIN-GLUTAMINE GLUTAMINASE"/>
    <property type="match status" value="1"/>
</dbReference>
<dbReference type="SUPFAM" id="SSF52738">
    <property type="entry name" value="Methylesterase CheB, C-terminal domain"/>
    <property type="match status" value="1"/>
</dbReference>
<keyword evidence="4" id="KW-0145">Chemotaxis</keyword>
<evidence type="ECO:0000256" key="1">
    <source>
        <dbReference type="ARBA" id="ARBA00022801"/>
    </source>
</evidence>
<dbReference type="InterPro" id="IPR035909">
    <property type="entry name" value="CheB_C"/>
</dbReference>
<evidence type="ECO:0000259" key="5">
    <source>
        <dbReference type="PROSITE" id="PS50122"/>
    </source>
</evidence>
<accession>A0ABP8V6V4</accession>
<comment type="caution">
    <text evidence="6">The sequence shown here is derived from an EMBL/GenBank/DDBJ whole genome shotgun (WGS) entry which is preliminary data.</text>
</comment>
<comment type="catalytic activity">
    <reaction evidence="3">
        <text>[protein]-L-glutamate 5-O-methyl ester + H2O = L-glutamyl-[protein] + methanol + H(+)</text>
        <dbReference type="Rhea" id="RHEA:23236"/>
        <dbReference type="Rhea" id="RHEA-COMP:10208"/>
        <dbReference type="Rhea" id="RHEA-COMP:10311"/>
        <dbReference type="ChEBI" id="CHEBI:15377"/>
        <dbReference type="ChEBI" id="CHEBI:15378"/>
        <dbReference type="ChEBI" id="CHEBI:17790"/>
        <dbReference type="ChEBI" id="CHEBI:29973"/>
        <dbReference type="ChEBI" id="CHEBI:82795"/>
        <dbReference type="EC" id="3.1.1.61"/>
    </reaction>
</comment>
<keyword evidence="7" id="KW-1185">Reference proteome</keyword>
<feature type="active site" evidence="4">
    <location>
        <position position="152"/>
    </location>
</feature>
<proteinExistence type="predicted"/>